<evidence type="ECO:0000256" key="10">
    <source>
        <dbReference type="SAM" id="Coils"/>
    </source>
</evidence>
<dbReference type="Pfam" id="PF00855">
    <property type="entry name" value="PWWP"/>
    <property type="match status" value="1"/>
</dbReference>
<dbReference type="SUPFAM" id="SSF57903">
    <property type="entry name" value="FYVE/PHD zinc finger"/>
    <property type="match status" value="1"/>
</dbReference>
<dbReference type="PROSITE" id="PS50014">
    <property type="entry name" value="BROMODOMAIN_2"/>
    <property type="match status" value="1"/>
</dbReference>
<dbReference type="CDD" id="cd15572">
    <property type="entry name" value="PHD_BRPF"/>
    <property type="match status" value="1"/>
</dbReference>
<protein>
    <recommendedName>
        <fullName evidence="19">Peregrin</fullName>
    </recommendedName>
</protein>
<dbReference type="InterPro" id="IPR013083">
    <property type="entry name" value="Znf_RING/FYVE/PHD"/>
</dbReference>
<organism evidence="17 18">
    <name type="scientific">Haemaphysalis longicornis</name>
    <name type="common">Bush tick</name>
    <dbReference type="NCBI Taxonomy" id="44386"/>
    <lineage>
        <taxon>Eukaryota</taxon>
        <taxon>Metazoa</taxon>
        <taxon>Ecdysozoa</taxon>
        <taxon>Arthropoda</taxon>
        <taxon>Chelicerata</taxon>
        <taxon>Arachnida</taxon>
        <taxon>Acari</taxon>
        <taxon>Parasitiformes</taxon>
        <taxon>Ixodida</taxon>
        <taxon>Ixodoidea</taxon>
        <taxon>Ixodidae</taxon>
        <taxon>Haemaphysalinae</taxon>
        <taxon>Haemaphysalis</taxon>
    </lineage>
</organism>
<evidence type="ECO:0000259" key="16">
    <source>
        <dbReference type="PROSITE" id="PS51805"/>
    </source>
</evidence>
<dbReference type="SMART" id="SM00293">
    <property type="entry name" value="PWWP"/>
    <property type="match status" value="1"/>
</dbReference>
<dbReference type="InterPro" id="IPR036427">
    <property type="entry name" value="Bromodomain-like_sf"/>
</dbReference>
<feature type="compositionally biased region" description="Basic and acidic residues" evidence="11">
    <location>
        <begin position="452"/>
        <end position="479"/>
    </location>
</feature>
<dbReference type="Proteomes" id="UP000821853">
    <property type="component" value="Chromosome 10"/>
</dbReference>
<dbReference type="CDD" id="cd15670">
    <property type="entry name" value="ePHD_BRPF"/>
    <property type="match status" value="1"/>
</dbReference>
<dbReference type="InterPro" id="IPR050701">
    <property type="entry name" value="Histone_Mod_Regulator"/>
</dbReference>
<evidence type="ECO:0008006" key="19">
    <source>
        <dbReference type="Google" id="ProtNLM"/>
    </source>
</evidence>
<comment type="subcellular location">
    <subcellularLocation>
        <location evidence="1">Nucleus</location>
    </subcellularLocation>
</comment>
<evidence type="ECO:0000256" key="3">
    <source>
        <dbReference type="ARBA" id="ARBA00022737"/>
    </source>
</evidence>
<feature type="region of interest" description="Disordered" evidence="11">
    <location>
        <begin position="792"/>
        <end position="956"/>
    </location>
</feature>
<evidence type="ECO:0000259" key="14">
    <source>
        <dbReference type="PROSITE" id="PS50157"/>
    </source>
</evidence>
<keyword evidence="4 9" id="KW-0863">Zinc-finger</keyword>
<evidence type="ECO:0000256" key="5">
    <source>
        <dbReference type="ARBA" id="ARBA00022833"/>
    </source>
</evidence>
<dbReference type="PROSITE" id="PS51805">
    <property type="entry name" value="EPHD"/>
    <property type="match status" value="1"/>
</dbReference>
<dbReference type="FunFam" id="2.30.30.140:FF:000008">
    <property type="entry name" value="Bromodomain containing 1, isoform CRA_b"/>
    <property type="match status" value="1"/>
</dbReference>
<evidence type="ECO:0000259" key="12">
    <source>
        <dbReference type="PROSITE" id="PS50014"/>
    </source>
</evidence>
<dbReference type="InterPro" id="IPR019786">
    <property type="entry name" value="Zinc_finger_PHD-type_CS"/>
</dbReference>
<dbReference type="InterPro" id="IPR019787">
    <property type="entry name" value="Znf_PHD-finger"/>
</dbReference>
<dbReference type="Gene3D" id="2.30.30.140">
    <property type="match status" value="1"/>
</dbReference>
<dbReference type="Pfam" id="PF13832">
    <property type="entry name" value="zf-HC5HC2H_2"/>
    <property type="match status" value="1"/>
</dbReference>
<keyword evidence="3" id="KW-0677">Repeat</keyword>
<dbReference type="PROSITE" id="PS00028">
    <property type="entry name" value="ZINC_FINGER_C2H2_1"/>
    <property type="match status" value="1"/>
</dbReference>
<name>A0A9J6FLG2_HAELO</name>
<dbReference type="Pfam" id="PF13831">
    <property type="entry name" value="PHD_2"/>
    <property type="match status" value="1"/>
</dbReference>
<dbReference type="InterPro" id="IPR001487">
    <property type="entry name" value="Bromodomain"/>
</dbReference>
<dbReference type="OrthoDB" id="20839at2759"/>
<feature type="region of interest" description="Disordered" evidence="11">
    <location>
        <begin position="1075"/>
        <end position="1099"/>
    </location>
</feature>
<dbReference type="GO" id="GO:0006357">
    <property type="term" value="P:regulation of transcription by RNA polymerase II"/>
    <property type="evidence" value="ECO:0007669"/>
    <property type="project" value="TreeGrafter"/>
</dbReference>
<dbReference type="SMART" id="SM00249">
    <property type="entry name" value="PHD"/>
    <property type="match status" value="2"/>
</dbReference>
<feature type="compositionally biased region" description="Pro residues" evidence="11">
    <location>
        <begin position="823"/>
        <end position="845"/>
    </location>
</feature>
<evidence type="ECO:0000256" key="4">
    <source>
        <dbReference type="ARBA" id="ARBA00022771"/>
    </source>
</evidence>
<feature type="domain" description="Bromo" evidence="12">
    <location>
        <begin position="695"/>
        <end position="748"/>
    </location>
</feature>
<keyword evidence="7" id="KW-0539">Nucleus</keyword>
<dbReference type="EMBL" id="JABSTR010000002">
    <property type="protein sequence ID" value="KAH9363257.1"/>
    <property type="molecule type" value="Genomic_DNA"/>
</dbReference>
<dbReference type="FunFam" id="3.30.40.10:FF:000008">
    <property type="entry name" value="Bromodomain containing 1, isoform CRA_a"/>
    <property type="match status" value="1"/>
</dbReference>
<proteinExistence type="predicted"/>
<feature type="compositionally biased region" description="Acidic residues" evidence="11">
    <location>
        <begin position="1085"/>
        <end position="1099"/>
    </location>
</feature>
<evidence type="ECO:0000259" key="15">
    <source>
        <dbReference type="PROSITE" id="PS50812"/>
    </source>
</evidence>
<dbReference type="InterPro" id="IPR000313">
    <property type="entry name" value="PWWP_dom"/>
</dbReference>
<feature type="domain" description="PWWP" evidence="15">
    <location>
        <begin position="961"/>
        <end position="1040"/>
    </location>
</feature>
<evidence type="ECO:0000256" key="6">
    <source>
        <dbReference type="ARBA" id="ARBA00023117"/>
    </source>
</evidence>
<accession>A0A9J6FLG2</accession>
<evidence type="ECO:0000256" key="7">
    <source>
        <dbReference type="ARBA" id="ARBA00023242"/>
    </source>
</evidence>
<keyword evidence="10" id="KW-0175">Coiled coil</keyword>
<keyword evidence="6 8" id="KW-0103">Bromodomain</keyword>
<evidence type="ECO:0000256" key="2">
    <source>
        <dbReference type="ARBA" id="ARBA00022723"/>
    </source>
</evidence>
<dbReference type="PROSITE" id="PS01359">
    <property type="entry name" value="ZF_PHD_1"/>
    <property type="match status" value="1"/>
</dbReference>
<feature type="region of interest" description="Disordered" evidence="11">
    <location>
        <begin position="415"/>
        <end position="488"/>
    </location>
</feature>
<dbReference type="InterPro" id="IPR013087">
    <property type="entry name" value="Znf_C2H2_type"/>
</dbReference>
<dbReference type="PANTHER" id="PTHR13793:SF107">
    <property type="entry name" value="BROMODOMAIN-CONTAINING PROTEIN HOMOLOG"/>
    <property type="match status" value="1"/>
</dbReference>
<dbReference type="Pfam" id="PF10513">
    <property type="entry name" value="EPL1"/>
    <property type="match status" value="1"/>
</dbReference>
<dbReference type="GO" id="GO:0005634">
    <property type="term" value="C:nucleus"/>
    <property type="evidence" value="ECO:0007669"/>
    <property type="project" value="UniProtKB-SubCell"/>
</dbReference>
<dbReference type="InterPro" id="IPR011011">
    <property type="entry name" value="Znf_FYVE_PHD"/>
</dbReference>
<dbReference type="PANTHER" id="PTHR13793">
    <property type="entry name" value="PHD FINGER PROTEINS"/>
    <property type="match status" value="1"/>
</dbReference>
<dbReference type="Pfam" id="PF00439">
    <property type="entry name" value="Bromodomain"/>
    <property type="match status" value="1"/>
</dbReference>
<dbReference type="Gene3D" id="3.30.40.10">
    <property type="entry name" value="Zinc/RING finger domain, C3HC4 (zinc finger)"/>
    <property type="match status" value="2"/>
</dbReference>
<feature type="compositionally biased region" description="Low complexity" evidence="11">
    <location>
        <begin position="922"/>
        <end position="934"/>
    </location>
</feature>
<reference evidence="17 18" key="1">
    <citation type="journal article" date="2020" name="Cell">
        <title>Large-Scale Comparative Analyses of Tick Genomes Elucidate Their Genetic Diversity and Vector Capacities.</title>
        <authorList>
            <consortium name="Tick Genome and Microbiome Consortium (TIGMIC)"/>
            <person name="Jia N."/>
            <person name="Wang J."/>
            <person name="Shi W."/>
            <person name="Du L."/>
            <person name="Sun Y."/>
            <person name="Zhan W."/>
            <person name="Jiang J.F."/>
            <person name="Wang Q."/>
            <person name="Zhang B."/>
            <person name="Ji P."/>
            <person name="Bell-Sakyi L."/>
            <person name="Cui X.M."/>
            <person name="Yuan T.T."/>
            <person name="Jiang B.G."/>
            <person name="Yang W.F."/>
            <person name="Lam T.T."/>
            <person name="Chang Q.C."/>
            <person name="Ding S.J."/>
            <person name="Wang X.J."/>
            <person name="Zhu J.G."/>
            <person name="Ruan X.D."/>
            <person name="Zhao L."/>
            <person name="Wei J.T."/>
            <person name="Ye R.Z."/>
            <person name="Que T.C."/>
            <person name="Du C.H."/>
            <person name="Zhou Y.H."/>
            <person name="Cheng J.X."/>
            <person name="Dai P.F."/>
            <person name="Guo W.B."/>
            <person name="Han X.H."/>
            <person name="Huang E.J."/>
            <person name="Li L.F."/>
            <person name="Wei W."/>
            <person name="Gao Y.C."/>
            <person name="Liu J.Z."/>
            <person name="Shao H.Z."/>
            <person name="Wang X."/>
            <person name="Wang C.C."/>
            <person name="Yang T.C."/>
            <person name="Huo Q.B."/>
            <person name="Li W."/>
            <person name="Chen H.Y."/>
            <person name="Chen S.E."/>
            <person name="Zhou L.G."/>
            <person name="Ni X.B."/>
            <person name="Tian J.H."/>
            <person name="Sheng Y."/>
            <person name="Liu T."/>
            <person name="Pan Y.S."/>
            <person name="Xia L.Y."/>
            <person name="Li J."/>
            <person name="Zhao F."/>
            <person name="Cao W.C."/>
        </authorList>
    </citation>
    <scope>NUCLEOTIDE SEQUENCE [LARGE SCALE GENOMIC DNA]</scope>
    <source>
        <strain evidence="17">HaeL-2018</strain>
    </source>
</reference>
<dbReference type="CDD" id="cd05839">
    <property type="entry name" value="PWWP_BRPF"/>
    <property type="match status" value="1"/>
</dbReference>
<feature type="compositionally biased region" description="Basic residues" evidence="11">
    <location>
        <begin position="56"/>
        <end position="69"/>
    </location>
</feature>
<evidence type="ECO:0000256" key="1">
    <source>
        <dbReference type="ARBA" id="ARBA00004123"/>
    </source>
</evidence>
<keyword evidence="5" id="KW-0862">Zinc</keyword>
<dbReference type="SUPFAM" id="SSF47370">
    <property type="entry name" value="Bromodomain"/>
    <property type="match status" value="1"/>
</dbReference>
<sequence>MLANSFDVRAFCQNLRATKPPYECPLPNCGRIYKTYSGIQFHLYNSVHGGGSAPSKKSKRGRWHHRQNRRSPTPPPGLIPAAREALTYAEAQKIVEVDLDGCLHRINICEPLDLVAVEEAAAEDDGGARSSEQAARPAAAKLPEASFRLVPDYEPPAAPPRPASYYRFMERSADELDEAVEYDMDEEDCAWLQLMNGRRRAEGLADVSCDTFELLMDRLEKESYFQSQSSGRDLGPPIDEDAVCAICSDGECQNSNAILFCDMCNLAVHQECYGVPYIPEGQWLCRRCLQSPSRAVDCVLCPNRGGAFKQTDDGRWAHVVCALWVPEVCFANTVFLEPIDSLGNIPAARWKLTCYICKQRGVGACIQCHRANCYTAFHVTCAQQAGLYMRLEEAAGLHVRKAAYCDVHAPAAPGALRSSQGSESGGDKADVVRKAQAKAQVAGEDAQGAQDPGREAVGRARRVHPDAAGRPAGQDRRPDQPGAQAGLPRAACWATGRSSGSRATGCPCSGGCRWRTPAGGPRGGRQLRGGGAAGEEAGGLREQLKFWQRLRQDLERARLLVELMRKREKLKREQLRLHQLATELRLCPRDALLRRLLGRLREHDPTGIFAQPVNLAEASSLRHARGARSGCTARNGRAECCTSGLWPTLSNRVMPWTAAVEAPDVGVHGVLCRDRCPPWGQARPRWVTSAVPVQVPDYLSYITTPMDFWTMEQKVRRHEYASLDQFEADFRLVVDNCTTYNSRDTLYYRAAVKMREQVSLLGPEAPGVCMRAIRGGMGLISQARTQAERCGYDPVTGMHLPERAPAPPSAAPVRGRRGRPPKRPAAPCQPPAAAPGPPSPPPSPEEPATVARFRRGSHRGRRPLGLARRGRPPSHGPRKRGRSVSQGGGSSPAAGCFPPQTDSFKVYRSYEQGSDSDRESSSESSESASSSSSDEGTEPDEAPGAGGAGGAGRPPDIPLEPLDLVWAKCRGYPWYPALIISPDMPREGFTHNGVPIPVPPEDVLGLRANHPEPVYLVLFFDTKRTWQWLPRNKLEPLGVDTARDKAKLVESKKPAERKAVKKAYENAIVHRCRVTGQSTGLSGDSAEEEEEGEGASDHP</sequence>
<keyword evidence="18" id="KW-1185">Reference proteome</keyword>
<dbReference type="InterPro" id="IPR019542">
    <property type="entry name" value="Enhancer_polycomb-like_N"/>
</dbReference>
<dbReference type="InterPro" id="IPR034732">
    <property type="entry name" value="EPHD"/>
</dbReference>
<dbReference type="SUPFAM" id="SSF63748">
    <property type="entry name" value="Tudor/PWWP/MBT"/>
    <property type="match status" value="1"/>
</dbReference>
<dbReference type="PROSITE" id="PS50157">
    <property type="entry name" value="ZINC_FINGER_C2H2_2"/>
    <property type="match status" value="1"/>
</dbReference>
<feature type="domain" description="PHD-type" evidence="16">
    <location>
        <begin position="295"/>
        <end position="409"/>
    </location>
</feature>
<evidence type="ECO:0000259" key="13">
    <source>
        <dbReference type="PROSITE" id="PS50016"/>
    </source>
</evidence>
<dbReference type="PROSITE" id="PS50016">
    <property type="entry name" value="ZF_PHD_2"/>
    <property type="match status" value="1"/>
</dbReference>
<dbReference type="GO" id="GO:0008270">
    <property type="term" value="F:zinc ion binding"/>
    <property type="evidence" value="ECO:0007669"/>
    <property type="project" value="UniProtKB-KW"/>
</dbReference>
<dbReference type="VEuPathDB" id="VectorBase:HLOH_041988"/>
<gene>
    <name evidence="17" type="ORF">HPB48_006363</name>
</gene>
<dbReference type="PRINTS" id="PR00503">
    <property type="entry name" value="BROMODOMAIN"/>
</dbReference>
<feature type="domain" description="C2H2-type" evidence="14">
    <location>
        <begin position="22"/>
        <end position="53"/>
    </location>
</feature>
<dbReference type="Gene3D" id="1.20.920.10">
    <property type="entry name" value="Bromodomain-like"/>
    <property type="match status" value="1"/>
</dbReference>
<dbReference type="OMA" id="XRSLLMP"/>
<feature type="compositionally biased region" description="Basic residues" evidence="11">
    <location>
        <begin position="852"/>
        <end position="882"/>
    </location>
</feature>
<feature type="domain" description="PHD-type" evidence="13">
    <location>
        <begin position="241"/>
        <end position="291"/>
    </location>
</feature>
<evidence type="ECO:0000313" key="18">
    <source>
        <dbReference type="Proteomes" id="UP000821853"/>
    </source>
</evidence>
<feature type="region of interest" description="Disordered" evidence="11">
    <location>
        <begin position="50"/>
        <end position="79"/>
    </location>
</feature>
<dbReference type="AlphaFoldDB" id="A0A9J6FLG2"/>
<dbReference type="SMART" id="SM00297">
    <property type="entry name" value="BROMO"/>
    <property type="match status" value="1"/>
</dbReference>
<evidence type="ECO:0000313" key="17">
    <source>
        <dbReference type="EMBL" id="KAH9363257.1"/>
    </source>
</evidence>
<keyword evidence="2" id="KW-0479">Metal-binding</keyword>
<dbReference type="InterPro" id="IPR001965">
    <property type="entry name" value="Znf_PHD"/>
</dbReference>
<feature type="coiled-coil region" evidence="10">
    <location>
        <begin position="537"/>
        <end position="583"/>
    </location>
</feature>
<comment type="caution">
    <text evidence="17">The sequence shown here is derived from an EMBL/GenBank/DDBJ whole genome shotgun (WGS) entry which is preliminary data.</text>
</comment>
<dbReference type="FunFam" id="3.30.40.10:FF:000007">
    <property type="entry name" value="Bromodomain containing 1, isoform CRA_b"/>
    <property type="match status" value="1"/>
</dbReference>
<evidence type="ECO:0000256" key="8">
    <source>
        <dbReference type="PROSITE-ProRule" id="PRU00035"/>
    </source>
</evidence>
<dbReference type="PROSITE" id="PS50812">
    <property type="entry name" value="PWWP"/>
    <property type="match status" value="1"/>
</dbReference>
<evidence type="ECO:0000256" key="9">
    <source>
        <dbReference type="PROSITE-ProRule" id="PRU00042"/>
    </source>
</evidence>
<evidence type="ECO:0000256" key="11">
    <source>
        <dbReference type="SAM" id="MobiDB-lite"/>
    </source>
</evidence>